<dbReference type="Pfam" id="PF00069">
    <property type="entry name" value="Pkinase"/>
    <property type="match status" value="1"/>
</dbReference>
<keyword evidence="1" id="KW-0808">Transferase</keyword>
<feature type="compositionally biased region" description="Polar residues" evidence="5">
    <location>
        <begin position="704"/>
        <end position="714"/>
    </location>
</feature>
<dbReference type="AlphaFoldDB" id="A0A8H7CTQ3"/>
<gene>
    <name evidence="7" type="ORF">MVEN_01548600</name>
</gene>
<dbReference type="EMBL" id="JACAZI010000012">
    <property type="protein sequence ID" value="KAF7347907.1"/>
    <property type="molecule type" value="Genomic_DNA"/>
</dbReference>
<accession>A0A8H7CTQ3</accession>
<dbReference type="PROSITE" id="PS50011">
    <property type="entry name" value="PROTEIN_KINASE_DOM"/>
    <property type="match status" value="1"/>
</dbReference>
<evidence type="ECO:0000256" key="5">
    <source>
        <dbReference type="SAM" id="MobiDB-lite"/>
    </source>
</evidence>
<sequence>MIAVKQVEIPRTASDKNDSRQVTVVQALKLESETLKVLDHPNIVQYLGFEETPTNLSIFLEYVPGGSIGSCLLKHGRFDEDVTKSFTLQILAGLEYLHSKGILHRDLKSDNILVEMSGVCKISDFGISKRTDDQNDAHTAMQGTVFWMAPEVINTQKKGYSFKIDIWSIGCVVLEMWAGTRPWLGDEMVTVMFKLFQSKLPPPVPDGLVLSPLADDFRKKCFAINPEERPSAAELKKHPYLTPSPGWVFDGFATKSTLLTMSDLEDTRDRAARRIQRAWRARRSKATDFLTTSVRLNDAMVHAKLTAAREAADAGHNTPQARWRRAIDFAARLQDGNTMLTKNGVQDRAPSKFLETQHWLELVDGKHRYGSNLKASRTRSRRRWQREDTTENFFRWLDKGGGKSLSLEECPREQLEKEATNHVRSVSFLRPVSKDLFRHSYLSTEQRLNYLVEIDSDGRLRWARNHELVDTTAGRWKDSENGNGIIADDVSLRQAIVRGPSLEGSESVSSRDSVALETAATHYAGPRGKYRLTREFRKRFTLRGIVDRMLRKTVKRNTWIYVSDKNFNIFVGIKVTGTFQHSSLLSGGVVTSAGLISVKQGIVHTLSPLSGHYRTSVEHFHQFIDVLNERGVDMSKAKISKAELALWGIEHIKRVQKSKRRIVESGKQNISDTLHKVGDVANISWKREVLEGRGKAPPEKESTQDSGQNAQGPQ</sequence>
<evidence type="ECO:0000313" key="8">
    <source>
        <dbReference type="Proteomes" id="UP000620124"/>
    </source>
</evidence>
<evidence type="ECO:0000313" key="7">
    <source>
        <dbReference type="EMBL" id="KAF7347907.1"/>
    </source>
</evidence>
<feature type="compositionally biased region" description="Basic and acidic residues" evidence="5">
    <location>
        <begin position="688"/>
        <end position="703"/>
    </location>
</feature>
<feature type="domain" description="Protein kinase" evidence="6">
    <location>
        <begin position="1"/>
        <end position="241"/>
    </location>
</feature>
<dbReference type="InterPro" id="IPR050538">
    <property type="entry name" value="MAP_kinase_kinase_kinase"/>
</dbReference>
<evidence type="ECO:0000259" key="6">
    <source>
        <dbReference type="PROSITE" id="PS50011"/>
    </source>
</evidence>
<dbReference type="OrthoDB" id="7344096at2759"/>
<dbReference type="GO" id="GO:0000165">
    <property type="term" value="P:MAPK cascade"/>
    <property type="evidence" value="ECO:0007669"/>
    <property type="project" value="UniProtKB-ARBA"/>
</dbReference>
<dbReference type="PANTHER" id="PTHR48016">
    <property type="entry name" value="MAP KINASE KINASE KINASE SSK2-RELATED-RELATED"/>
    <property type="match status" value="1"/>
</dbReference>
<comment type="caution">
    <text evidence="7">The sequence shown here is derived from an EMBL/GenBank/DDBJ whole genome shotgun (WGS) entry which is preliminary data.</text>
</comment>
<keyword evidence="3" id="KW-0418">Kinase</keyword>
<dbReference type="InterPro" id="IPR011009">
    <property type="entry name" value="Kinase-like_dom_sf"/>
</dbReference>
<evidence type="ECO:0000256" key="1">
    <source>
        <dbReference type="ARBA" id="ARBA00022679"/>
    </source>
</evidence>
<dbReference type="GO" id="GO:0004672">
    <property type="term" value="F:protein kinase activity"/>
    <property type="evidence" value="ECO:0007669"/>
    <property type="project" value="InterPro"/>
</dbReference>
<dbReference type="Gene3D" id="1.10.510.10">
    <property type="entry name" value="Transferase(Phosphotransferase) domain 1"/>
    <property type="match status" value="1"/>
</dbReference>
<proteinExistence type="predicted"/>
<organism evidence="7 8">
    <name type="scientific">Mycena venus</name>
    <dbReference type="NCBI Taxonomy" id="2733690"/>
    <lineage>
        <taxon>Eukaryota</taxon>
        <taxon>Fungi</taxon>
        <taxon>Dikarya</taxon>
        <taxon>Basidiomycota</taxon>
        <taxon>Agaricomycotina</taxon>
        <taxon>Agaricomycetes</taxon>
        <taxon>Agaricomycetidae</taxon>
        <taxon>Agaricales</taxon>
        <taxon>Marasmiineae</taxon>
        <taxon>Mycenaceae</taxon>
        <taxon>Mycena</taxon>
    </lineage>
</organism>
<reference evidence="7" key="1">
    <citation type="submission" date="2020-05" db="EMBL/GenBank/DDBJ databases">
        <title>Mycena genomes resolve the evolution of fungal bioluminescence.</title>
        <authorList>
            <person name="Tsai I.J."/>
        </authorList>
    </citation>
    <scope>NUCLEOTIDE SEQUENCE</scope>
    <source>
        <strain evidence="7">CCC161011</strain>
    </source>
</reference>
<dbReference type="SUPFAM" id="SSF56112">
    <property type="entry name" value="Protein kinase-like (PK-like)"/>
    <property type="match status" value="1"/>
</dbReference>
<dbReference type="SMART" id="SM00220">
    <property type="entry name" value="S_TKc"/>
    <property type="match status" value="1"/>
</dbReference>
<evidence type="ECO:0000256" key="2">
    <source>
        <dbReference type="ARBA" id="ARBA00022741"/>
    </source>
</evidence>
<dbReference type="PANTHER" id="PTHR48016:SF48">
    <property type="entry name" value="SERINE_THREONINE-PROTEIN KINASE BCK1_SLK1_SSP31"/>
    <property type="match status" value="1"/>
</dbReference>
<evidence type="ECO:0000256" key="3">
    <source>
        <dbReference type="ARBA" id="ARBA00022777"/>
    </source>
</evidence>
<dbReference type="PROSITE" id="PS00108">
    <property type="entry name" value="PROTEIN_KINASE_ST"/>
    <property type="match status" value="1"/>
</dbReference>
<evidence type="ECO:0000256" key="4">
    <source>
        <dbReference type="ARBA" id="ARBA00022840"/>
    </source>
</evidence>
<dbReference type="InterPro" id="IPR000719">
    <property type="entry name" value="Prot_kinase_dom"/>
</dbReference>
<dbReference type="InterPro" id="IPR008271">
    <property type="entry name" value="Ser/Thr_kinase_AS"/>
</dbReference>
<dbReference type="GO" id="GO:0005524">
    <property type="term" value="F:ATP binding"/>
    <property type="evidence" value="ECO:0007669"/>
    <property type="project" value="UniProtKB-KW"/>
</dbReference>
<protein>
    <recommendedName>
        <fullName evidence="6">Protein kinase domain-containing protein</fullName>
    </recommendedName>
</protein>
<keyword evidence="8" id="KW-1185">Reference proteome</keyword>
<keyword evidence="4" id="KW-0067">ATP-binding</keyword>
<name>A0A8H7CTQ3_9AGAR</name>
<keyword evidence="2" id="KW-0547">Nucleotide-binding</keyword>
<dbReference type="Proteomes" id="UP000620124">
    <property type="component" value="Unassembled WGS sequence"/>
</dbReference>
<feature type="region of interest" description="Disordered" evidence="5">
    <location>
        <begin position="688"/>
        <end position="714"/>
    </location>
</feature>